<name>A0ABN7EV70_9BURK</name>
<feature type="transmembrane region" description="Helical" evidence="1">
    <location>
        <begin position="53"/>
        <end position="75"/>
    </location>
</feature>
<evidence type="ECO:0000313" key="2">
    <source>
        <dbReference type="EMBL" id="CAB3670252.1"/>
    </source>
</evidence>
<keyword evidence="3" id="KW-1185">Reference proteome</keyword>
<keyword evidence="1" id="KW-0472">Membrane</keyword>
<keyword evidence="1" id="KW-0812">Transmembrane</keyword>
<dbReference type="RefSeq" id="WP_006216219.1">
    <property type="nucleotide sequence ID" value="NZ_CADIJS010000001.1"/>
</dbReference>
<keyword evidence="1" id="KW-1133">Transmembrane helix</keyword>
<feature type="transmembrane region" description="Helical" evidence="1">
    <location>
        <begin position="16"/>
        <end position="47"/>
    </location>
</feature>
<sequence length="115" mass="12950">MSELTNPTRASARTLCWVWVIAAIAIVTSPALIAIALLVLHIMYPLWPYWTEVGIWIGFAALLAFFGSVLVNDIMTGLEESRAKRRGVVVNERGVPIRQDVLLQNRKRYGRNQQS</sequence>
<dbReference type="Proteomes" id="UP000494116">
    <property type="component" value="Unassembled WGS sequence"/>
</dbReference>
<dbReference type="EMBL" id="CADIJS010000001">
    <property type="protein sequence ID" value="CAB3670252.1"/>
    <property type="molecule type" value="Genomic_DNA"/>
</dbReference>
<proteinExistence type="predicted"/>
<evidence type="ECO:0000313" key="3">
    <source>
        <dbReference type="Proteomes" id="UP000494116"/>
    </source>
</evidence>
<gene>
    <name evidence="2" type="ORF">LMG1873_01075</name>
</gene>
<organism evidence="2 3">
    <name type="scientific">Achromobacter piechaudii</name>
    <dbReference type="NCBI Taxonomy" id="72556"/>
    <lineage>
        <taxon>Bacteria</taxon>
        <taxon>Pseudomonadati</taxon>
        <taxon>Pseudomonadota</taxon>
        <taxon>Betaproteobacteria</taxon>
        <taxon>Burkholderiales</taxon>
        <taxon>Alcaligenaceae</taxon>
        <taxon>Achromobacter</taxon>
    </lineage>
</organism>
<comment type="caution">
    <text evidence="2">The sequence shown here is derived from an EMBL/GenBank/DDBJ whole genome shotgun (WGS) entry which is preliminary data.</text>
</comment>
<reference evidence="2 3" key="1">
    <citation type="submission" date="2020-04" db="EMBL/GenBank/DDBJ databases">
        <authorList>
            <person name="De Canck E."/>
        </authorList>
    </citation>
    <scope>NUCLEOTIDE SEQUENCE [LARGE SCALE GENOMIC DNA]</scope>
    <source>
        <strain evidence="2 3">LMG 1873</strain>
    </source>
</reference>
<evidence type="ECO:0000256" key="1">
    <source>
        <dbReference type="SAM" id="Phobius"/>
    </source>
</evidence>
<protein>
    <submittedName>
        <fullName evidence="2">Uncharacterized protein</fullName>
    </submittedName>
</protein>
<accession>A0ABN7EV70</accession>